<name>A0A3M8D4N6_9BACL</name>
<protein>
    <submittedName>
        <fullName evidence="1">Uncharacterized protein</fullName>
    </submittedName>
</protein>
<reference evidence="1 2" key="1">
    <citation type="submission" date="2018-10" db="EMBL/GenBank/DDBJ databases">
        <title>Phylogenomics of Brevibacillus.</title>
        <authorList>
            <person name="Dunlap C."/>
        </authorList>
    </citation>
    <scope>NUCLEOTIDE SEQUENCE [LARGE SCALE GENOMIC DNA]</scope>
    <source>
        <strain evidence="1 2">JCM 15716</strain>
    </source>
</reference>
<dbReference type="Proteomes" id="UP000271031">
    <property type="component" value="Unassembled WGS sequence"/>
</dbReference>
<keyword evidence="2" id="KW-1185">Reference proteome</keyword>
<evidence type="ECO:0000313" key="2">
    <source>
        <dbReference type="Proteomes" id="UP000271031"/>
    </source>
</evidence>
<accession>A0A3M8D4N6</accession>
<evidence type="ECO:0000313" key="1">
    <source>
        <dbReference type="EMBL" id="RNB82803.1"/>
    </source>
</evidence>
<gene>
    <name evidence="1" type="ORF">EDM56_23175</name>
</gene>
<organism evidence="1 2">
    <name type="scientific">Brevibacillus fluminis</name>
    <dbReference type="NCBI Taxonomy" id="511487"/>
    <lineage>
        <taxon>Bacteria</taxon>
        <taxon>Bacillati</taxon>
        <taxon>Bacillota</taxon>
        <taxon>Bacilli</taxon>
        <taxon>Bacillales</taxon>
        <taxon>Paenibacillaceae</taxon>
        <taxon>Brevibacillus</taxon>
    </lineage>
</organism>
<comment type="caution">
    <text evidence="1">The sequence shown here is derived from an EMBL/GenBank/DDBJ whole genome shotgun (WGS) entry which is preliminary data.</text>
</comment>
<dbReference type="EMBL" id="RHHQ01000019">
    <property type="protein sequence ID" value="RNB82803.1"/>
    <property type="molecule type" value="Genomic_DNA"/>
</dbReference>
<proteinExistence type="predicted"/>
<dbReference type="OrthoDB" id="2474412at2"/>
<dbReference type="RefSeq" id="WP_122920300.1">
    <property type="nucleotide sequence ID" value="NZ_RHHQ01000019.1"/>
</dbReference>
<dbReference type="AlphaFoldDB" id="A0A3M8D4N6"/>
<sequence>MATVKSRQEEYTEMEALVGLAVRYQKHKPGVNLNVERLPRDVFRIESVHRFGKRVVINDGIIVMEDVPAVIMRGGRAAFLLPTGEELYFFVVE</sequence>